<dbReference type="AlphaFoldDB" id="A0A0G1GVF7"/>
<name>A0A0G1GVF7_9BACT</name>
<sequence>MKIFLTVSKTGMVKFEKSYIAVLEELKAQGAHVEATFVKTYLNKMPQLKAVKDLTNSEDTYRYVHDSAVRQAILRSDSVVVEASYPSFRLGFEAFFALSAQKPVLVLSHYHNYAHLIDQPHFFGAKYTSFTLPDEIEKFLRHIKQYKLRNRFNMFISNNQRLHIEKTAVRYNVSKSDYVRKLIEKDMSPLREP</sequence>
<gene>
    <name evidence="1" type="ORF">UW22_C0009G0011</name>
</gene>
<evidence type="ECO:0008006" key="3">
    <source>
        <dbReference type="Google" id="ProtNLM"/>
    </source>
</evidence>
<evidence type="ECO:0000313" key="1">
    <source>
        <dbReference type="EMBL" id="KKT38605.1"/>
    </source>
</evidence>
<evidence type="ECO:0000313" key="2">
    <source>
        <dbReference type="Proteomes" id="UP000034617"/>
    </source>
</evidence>
<dbReference type="Gene3D" id="3.40.50.450">
    <property type="match status" value="1"/>
</dbReference>
<comment type="caution">
    <text evidence="1">The sequence shown here is derived from an EMBL/GenBank/DDBJ whole genome shotgun (WGS) entry which is preliminary data.</text>
</comment>
<protein>
    <recommendedName>
        <fullName evidence="3">Glycosyltransferase subfamily 4-like N-terminal domain-containing protein</fullName>
    </recommendedName>
</protein>
<dbReference type="Proteomes" id="UP000034617">
    <property type="component" value="Unassembled WGS sequence"/>
</dbReference>
<dbReference type="EMBL" id="LCHM01000009">
    <property type="protein sequence ID" value="KKT38605.1"/>
    <property type="molecule type" value="Genomic_DNA"/>
</dbReference>
<proteinExistence type="predicted"/>
<reference evidence="1 2" key="1">
    <citation type="journal article" date="2015" name="Nature">
        <title>rRNA introns, odd ribosomes, and small enigmatic genomes across a large radiation of phyla.</title>
        <authorList>
            <person name="Brown C.T."/>
            <person name="Hug L.A."/>
            <person name="Thomas B.C."/>
            <person name="Sharon I."/>
            <person name="Castelle C.J."/>
            <person name="Singh A."/>
            <person name="Wilkins M.J."/>
            <person name="Williams K.H."/>
            <person name="Banfield J.F."/>
        </authorList>
    </citation>
    <scope>NUCLEOTIDE SEQUENCE [LARGE SCALE GENOMIC DNA]</scope>
</reference>
<accession>A0A0G1GVF7</accession>
<organism evidence="1 2">
    <name type="scientific">Candidatus Gottesmanbacteria bacterium GW2011_GWB1_44_11c</name>
    <dbReference type="NCBI Taxonomy" id="1618447"/>
    <lineage>
        <taxon>Bacteria</taxon>
        <taxon>Candidatus Gottesmaniibacteriota</taxon>
    </lineage>
</organism>